<evidence type="ECO:0000313" key="2">
    <source>
        <dbReference type="Proteomes" id="UP001063166"/>
    </source>
</evidence>
<dbReference type="Proteomes" id="UP001063166">
    <property type="component" value="Unassembled WGS sequence"/>
</dbReference>
<sequence>MALTLPHGGQLDVGHKSSDKEHIHLRQQHWYRSWCVSALELRRNLHLRTDRVCWVPEVGIIGHRWSILFTGVYKP</sequence>
<protein>
    <submittedName>
        <fullName evidence="1">Uncharacterized protein</fullName>
    </submittedName>
</protein>
<keyword evidence="2" id="KW-1185">Reference proteome</keyword>
<dbReference type="AlphaFoldDB" id="A0A9P3PIV3"/>
<dbReference type="EMBL" id="BRPK01000003">
    <property type="protein sequence ID" value="GLB36763.1"/>
    <property type="molecule type" value="Genomic_DNA"/>
</dbReference>
<accession>A0A9P3PIV3</accession>
<gene>
    <name evidence="1" type="ORF">LshimejAT787_0310500</name>
</gene>
<comment type="caution">
    <text evidence="1">The sequence shown here is derived from an EMBL/GenBank/DDBJ whole genome shotgun (WGS) entry which is preliminary data.</text>
</comment>
<evidence type="ECO:0000313" key="1">
    <source>
        <dbReference type="EMBL" id="GLB36763.1"/>
    </source>
</evidence>
<reference evidence="1" key="1">
    <citation type="submission" date="2022-07" db="EMBL/GenBank/DDBJ databases">
        <title>The genome of Lyophyllum shimeji provides insight into the initial evolution of ectomycorrhizal fungal genome.</title>
        <authorList>
            <person name="Kobayashi Y."/>
            <person name="Shibata T."/>
            <person name="Hirakawa H."/>
            <person name="Shigenobu S."/>
            <person name="Nishiyama T."/>
            <person name="Yamada A."/>
            <person name="Hasebe M."/>
            <person name="Kawaguchi M."/>
        </authorList>
    </citation>
    <scope>NUCLEOTIDE SEQUENCE</scope>
    <source>
        <strain evidence="1">AT787</strain>
    </source>
</reference>
<name>A0A9P3PIV3_LYOSH</name>
<organism evidence="1 2">
    <name type="scientific">Lyophyllum shimeji</name>
    <name type="common">Hon-shimeji</name>
    <name type="synonym">Tricholoma shimeji</name>
    <dbReference type="NCBI Taxonomy" id="47721"/>
    <lineage>
        <taxon>Eukaryota</taxon>
        <taxon>Fungi</taxon>
        <taxon>Dikarya</taxon>
        <taxon>Basidiomycota</taxon>
        <taxon>Agaricomycotina</taxon>
        <taxon>Agaricomycetes</taxon>
        <taxon>Agaricomycetidae</taxon>
        <taxon>Agaricales</taxon>
        <taxon>Tricholomatineae</taxon>
        <taxon>Lyophyllaceae</taxon>
        <taxon>Lyophyllum</taxon>
    </lineage>
</organism>
<proteinExistence type="predicted"/>